<protein>
    <submittedName>
        <fullName evidence="1">Uncharacterized protein</fullName>
    </submittedName>
</protein>
<name>A0ABV4X4U7_9CYAN</name>
<reference evidence="1 2" key="1">
    <citation type="submission" date="2024-09" db="EMBL/GenBank/DDBJ databases">
        <title>Floridaenema gen nov. (Aerosakkonemataceae, Aerosakkonematales ord. nov., Cyanobacteria) from benthic tropical and subtropical fresh waters, with the description of four new species.</title>
        <authorList>
            <person name="Moretto J.A."/>
            <person name="Berthold D.E."/>
            <person name="Lefler F.W."/>
            <person name="Huang I.-S."/>
            <person name="Laughinghouse H. IV."/>
        </authorList>
    </citation>
    <scope>NUCLEOTIDE SEQUENCE [LARGE SCALE GENOMIC DNA]</scope>
    <source>
        <strain evidence="1 2">BLCC-F46</strain>
    </source>
</reference>
<accession>A0ABV4X4U7</accession>
<keyword evidence="2" id="KW-1185">Reference proteome</keyword>
<dbReference type="Proteomes" id="UP001576774">
    <property type="component" value="Unassembled WGS sequence"/>
</dbReference>
<organism evidence="1 2">
    <name type="scientific">Floridaenema aerugineum BLCC-F46</name>
    <dbReference type="NCBI Taxonomy" id="3153654"/>
    <lineage>
        <taxon>Bacteria</taxon>
        <taxon>Bacillati</taxon>
        <taxon>Cyanobacteriota</taxon>
        <taxon>Cyanophyceae</taxon>
        <taxon>Oscillatoriophycideae</taxon>
        <taxon>Aerosakkonematales</taxon>
        <taxon>Aerosakkonemataceae</taxon>
        <taxon>Floridanema</taxon>
        <taxon>Floridanema aerugineum</taxon>
    </lineage>
</organism>
<dbReference type="RefSeq" id="WP_413270871.1">
    <property type="nucleotide sequence ID" value="NZ_JBHFNQ010000101.1"/>
</dbReference>
<evidence type="ECO:0000313" key="2">
    <source>
        <dbReference type="Proteomes" id="UP001576774"/>
    </source>
</evidence>
<sequence length="275" mass="31673">MNYLRLNAEDLFHLENSGYLYSSEIISPASASARCLGEQFHLIMQQSLMGMPIDSLLNNHSQLKQWFSGLQLLAPEIWCEEANTWRSYSHQVDYFYGDVILTSNFDLIISNSEQLEIVNWTTDSQFNLTDIQWQWRTELDLFLMAQTDTYLPEQIQLSYWLLNHSTLPMKFSIHYSNQALLAFQTRLERTLSKLPELFPKAVVTSGNNENNQHSHNSLFTSTFADRPTIQSSPKEFTLSPPVPETNATIEDSLSQFLSGKLTIKEYIDSVPEVEI</sequence>
<gene>
    <name evidence="1" type="ORF">ACE1CC_13065</name>
</gene>
<proteinExistence type="predicted"/>
<dbReference type="EMBL" id="JBHFNQ010000101">
    <property type="protein sequence ID" value="MFB2877778.1"/>
    <property type="molecule type" value="Genomic_DNA"/>
</dbReference>
<comment type="caution">
    <text evidence="1">The sequence shown here is derived from an EMBL/GenBank/DDBJ whole genome shotgun (WGS) entry which is preliminary data.</text>
</comment>
<evidence type="ECO:0000313" key="1">
    <source>
        <dbReference type="EMBL" id="MFB2877778.1"/>
    </source>
</evidence>